<evidence type="ECO:0000256" key="2">
    <source>
        <dbReference type="ARBA" id="ARBA00022692"/>
    </source>
</evidence>
<sequence>MSELIEHPLPQRPRPLQLFTAYNSSVTRWPGAMRAALAIAIPGALAILTGHPDAVLLVTAGAMSVIYGEGHPYRTRRWVILTAGVLLTLAATVGSLVGELVFAPGHGHWWLLLSAAFAISIGALGAFLQNALRLPPPGSFFVVMVGGGSTMLARTDITPFEVAAWSIAGVIAAYCLGMLPRFHSPHGPETRTVATLEKATAAFENSTTDVLARHHQAQTALANTWQALSDAGIVRGGRVIQTSQGHLVERALAAQNRIVQHNQSLDLSANSDELSDSPTLVDPNRTAIPHTKPTMRYRIYRASVGNSHAVVTVEKILLAAIATTLVGLALGLDRPDWGAVSVLLLLQWGPDHVPGTIRGLQRMVGSLLGVCVFYLIASFGLESWTLLLALAACQFCAEIFVVKNYAICVIFSTPLALLMGHTADHLAFTAFSRISEIALSVVFSLLVLWLWKPRAQLTNHYRLQVRCQEAITSLLGALLFSTPDESLAARRDLQYELLSERRSIQSIAVNHPQHVGEFWQRHLALQHAGYFILDYCSIHPDEVPGDINALVSLARIDFEK</sequence>
<accession>A0A2A4AFZ8</accession>
<feature type="transmembrane region" description="Helical" evidence="5">
    <location>
        <begin position="163"/>
        <end position="182"/>
    </location>
</feature>
<organism evidence="7 8">
    <name type="scientific">Corynebacterium accolens</name>
    <dbReference type="NCBI Taxonomy" id="38284"/>
    <lineage>
        <taxon>Bacteria</taxon>
        <taxon>Bacillati</taxon>
        <taxon>Actinomycetota</taxon>
        <taxon>Actinomycetes</taxon>
        <taxon>Mycobacteriales</taxon>
        <taxon>Corynebacteriaceae</taxon>
        <taxon>Corynebacterium</taxon>
    </lineage>
</organism>
<feature type="transmembrane region" description="Helical" evidence="5">
    <location>
        <begin position="387"/>
        <end position="418"/>
    </location>
</feature>
<evidence type="ECO:0000313" key="7">
    <source>
        <dbReference type="EMBL" id="PCC82695.1"/>
    </source>
</evidence>
<dbReference type="InterPro" id="IPR049453">
    <property type="entry name" value="Memb_transporter_dom"/>
</dbReference>
<keyword evidence="2 5" id="KW-0812">Transmembrane</keyword>
<feature type="transmembrane region" description="Helical" evidence="5">
    <location>
        <begin position="430"/>
        <end position="451"/>
    </location>
</feature>
<evidence type="ECO:0000313" key="8">
    <source>
        <dbReference type="Proteomes" id="UP000218690"/>
    </source>
</evidence>
<feature type="transmembrane region" description="Helical" evidence="5">
    <location>
        <begin position="363"/>
        <end position="381"/>
    </location>
</feature>
<feature type="transmembrane region" description="Helical" evidence="5">
    <location>
        <begin position="35"/>
        <end position="66"/>
    </location>
</feature>
<keyword evidence="3 5" id="KW-1133">Transmembrane helix</keyword>
<dbReference type="EMBL" id="NWBP01000023">
    <property type="protein sequence ID" value="PCC82695.1"/>
    <property type="molecule type" value="Genomic_DNA"/>
</dbReference>
<dbReference type="Pfam" id="PF13515">
    <property type="entry name" value="FUSC_2"/>
    <property type="match status" value="1"/>
</dbReference>
<feature type="domain" description="Integral membrane bound transporter" evidence="6">
    <location>
        <begin position="324"/>
        <end position="447"/>
    </location>
</feature>
<feature type="transmembrane region" description="Helical" evidence="5">
    <location>
        <begin position="109"/>
        <end position="128"/>
    </location>
</feature>
<evidence type="ECO:0000256" key="3">
    <source>
        <dbReference type="ARBA" id="ARBA00022989"/>
    </source>
</evidence>
<name>A0A2A4AFZ8_9CORY</name>
<feature type="transmembrane region" description="Helical" evidence="5">
    <location>
        <begin position="78"/>
        <end position="97"/>
    </location>
</feature>
<keyword evidence="4 5" id="KW-0472">Membrane</keyword>
<evidence type="ECO:0000259" key="6">
    <source>
        <dbReference type="Pfam" id="PF13515"/>
    </source>
</evidence>
<dbReference type="GO" id="GO:0016020">
    <property type="term" value="C:membrane"/>
    <property type="evidence" value="ECO:0007669"/>
    <property type="project" value="UniProtKB-SubCell"/>
</dbReference>
<evidence type="ECO:0000256" key="1">
    <source>
        <dbReference type="ARBA" id="ARBA00004141"/>
    </source>
</evidence>
<reference evidence="7 8" key="1">
    <citation type="submission" date="2017-09" db="EMBL/GenBank/DDBJ databases">
        <title>Draft Genome Sequence of Corynebacterium accolens AH4003.</title>
        <authorList>
            <person name="Chen Y."/>
            <person name="Oosthuysen W.F."/>
            <person name="Kelley S."/>
            <person name="Horswill A."/>
        </authorList>
    </citation>
    <scope>NUCLEOTIDE SEQUENCE [LARGE SCALE GENOMIC DNA]</scope>
    <source>
        <strain evidence="7 8">AH4003</strain>
    </source>
</reference>
<gene>
    <name evidence="7" type="ORF">COM45_07715</name>
</gene>
<dbReference type="AlphaFoldDB" id="A0A2A4AFZ8"/>
<evidence type="ECO:0000256" key="4">
    <source>
        <dbReference type="ARBA" id="ARBA00023136"/>
    </source>
</evidence>
<comment type="subcellular location">
    <subcellularLocation>
        <location evidence="1">Membrane</location>
        <topology evidence="1">Multi-pass membrane protein</topology>
    </subcellularLocation>
</comment>
<protein>
    <recommendedName>
        <fullName evidence="6">Integral membrane bound transporter domain-containing protein</fullName>
    </recommendedName>
</protein>
<evidence type="ECO:0000256" key="5">
    <source>
        <dbReference type="SAM" id="Phobius"/>
    </source>
</evidence>
<dbReference type="Proteomes" id="UP000218690">
    <property type="component" value="Unassembled WGS sequence"/>
</dbReference>
<proteinExistence type="predicted"/>
<feature type="transmembrane region" description="Helical" evidence="5">
    <location>
        <begin position="140"/>
        <end position="157"/>
    </location>
</feature>
<comment type="caution">
    <text evidence="7">The sequence shown here is derived from an EMBL/GenBank/DDBJ whole genome shotgun (WGS) entry which is preliminary data.</text>
</comment>